<dbReference type="STRING" id="362257.SVTN_16370"/>
<dbReference type="NCBIfam" id="NF040570">
    <property type="entry name" value="guided_TnpB"/>
    <property type="match status" value="1"/>
</dbReference>
<dbReference type="AlphaFoldDB" id="A0A0B5HZD7"/>
<gene>
    <name evidence="9" type="ORF">SVTN_16370</name>
</gene>
<keyword evidence="5" id="KW-0233">DNA recombination</keyword>
<dbReference type="EMBL" id="CP010407">
    <property type="protein sequence ID" value="AJF65736.1"/>
    <property type="molecule type" value="Genomic_DNA"/>
</dbReference>
<evidence type="ECO:0000259" key="8">
    <source>
        <dbReference type="Pfam" id="PF07282"/>
    </source>
</evidence>
<keyword evidence="3" id="KW-0815">Transposition</keyword>
<comment type="similarity">
    <text evidence="2">In the N-terminal section; belongs to the transposase 2 family.</text>
</comment>
<evidence type="ECO:0000256" key="6">
    <source>
        <dbReference type="SAM" id="MobiDB-lite"/>
    </source>
</evidence>
<dbReference type="PANTHER" id="PTHR30405">
    <property type="entry name" value="TRANSPOSASE"/>
    <property type="match status" value="1"/>
</dbReference>
<dbReference type="InterPro" id="IPR010095">
    <property type="entry name" value="Cas12f1-like_TNB"/>
</dbReference>
<feature type="domain" description="Cas12f1-like TNB" evidence="8">
    <location>
        <begin position="300"/>
        <end position="366"/>
    </location>
</feature>
<name>A0A0B5HZD7_9ACTN</name>
<dbReference type="NCBIfam" id="TIGR01766">
    <property type="entry name" value="IS200/IS605 family accessory protein TnpB-like domain"/>
    <property type="match status" value="1"/>
</dbReference>
<feature type="compositionally biased region" description="Basic residues" evidence="6">
    <location>
        <begin position="229"/>
        <end position="244"/>
    </location>
</feature>
<evidence type="ECO:0000313" key="9">
    <source>
        <dbReference type="EMBL" id="AJF65736.1"/>
    </source>
</evidence>
<keyword evidence="4" id="KW-0238">DNA-binding</keyword>
<comment type="similarity">
    <text evidence="1">In the C-terminal section; belongs to the transposase 35 family.</text>
</comment>
<dbReference type="GO" id="GO:0032196">
    <property type="term" value="P:transposition"/>
    <property type="evidence" value="ECO:0007669"/>
    <property type="project" value="UniProtKB-KW"/>
</dbReference>
<feature type="region of interest" description="Disordered" evidence="6">
    <location>
        <begin position="229"/>
        <end position="250"/>
    </location>
</feature>
<dbReference type="InterPro" id="IPR001959">
    <property type="entry name" value="Transposase"/>
</dbReference>
<keyword evidence="10" id="KW-1185">Reference proteome</keyword>
<dbReference type="GO" id="GO:0003677">
    <property type="term" value="F:DNA binding"/>
    <property type="evidence" value="ECO:0007669"/>
    <property type="project" value="UniProtKB-KW"/>
</dbReference>
<evidence type="ECO:0000256" key="5">
    <source>
        <dbReference type="ARBA" id="ARBA00023172"/>
    </source>
</evidence>
<feature type="domain" description="Probable transposase IS891/IS1136/IS1341" evidence="7">
    <location>
        <begin position="175"/>
        <end position="269"/>
    </location>
</feature>
<dbReference type="RefSeq" id="WP_041129760.1">
    <property type="nucleotide sequence ID" value="NZ_CP010407.1"/>
</dbReference>
<evidence type="ECO:0000256" key="4">
    <source>
        <dbReference type="ARBA" id="ARBA00023125"/>
    </source>
</evidence>
<evidence type="ECO:0000259" key="7">
    <source>
        <dbReference type="Pfam" id="PF01385"/>
    </source>
</evidence>
<dbReference type="InterPro" id="IPR051399">
    <property type="entry name" value="RNA-guided_DNA_endo/Transpos"/>
</dbReference>
<sequence>MKLVVRVKLLPTPSQASALEVTLRTCNEAANWLSIRAFEHGRTSRSALQVLAYTGLKARGLSAQPSLHVLRKVADAYTTLKANLRAGNLGRRGSRRYTKATSKPVAFRPGAAQPFDDRCLSWQLNNRTVSIWTTAGRMKDVTFTGQAEQLATLAAYRKGESELVHKDGDWYLHAVCEIPEADVNRMPDGFVGVDLGIINIATTSTGTRHSGRHLNRRREADRTLRTKLQRKGTKSAKRRARRHAGKEARRARDINHKISKCIVAEAERTGRGIALEDLSGIRERVRLRKPQRATLHSWPFHQLSTFIAYKAKRAGVPVVYVDPAYTSQECSRCHHIDRRNRPSQAVFACRACGFVEHADLNSSHNIAARGWWLWVRGAESQAPALTLTA</sequence>
<proteinExistence type="inferred from homology"/>
<evidence type="ECO:0000256" key="2">
    <source>
        <dbReference type="ARBA" id="ARBA00011044"/>
    </source>
</evidence>
<dbReference type="PANTHER" id="PTHR30405:SF11">
    <property type="entry name" value="RNA-GUIDED DNA ENDONUCLEASE RV2885C-RELATED"/>
    <property type="match status" value="1"/>
</dbReference>
<dbReference type="Pfam" id="PF01385">
    <property type="entry name" value="OrfB_IS605"/>
    <property type="match status" value="1"/>
</dbReference>
<evidence type="ECO:0000313" key="10">
    <source>
        <dbReference type="Proteomes" id="UP000031774"/>
    </source>
</evidence>
<dbReference type="Pfam" id="PF07282">
    <property type="entry name" value="Cas12f1-like_TNB"/>
    <property type="match status" value="1"/>
</dbReference>
<dbReference type="Proteomes" id="UP000031774">
    <property type="component" value="Chromosome"/>
</dbReference>
<evidence type="ECO:0000256" key="3">
    <source>
        <dbReference type="ARBA" id="ARBA00022578"/>
    </source>
</evidence>
<dbReference type="GO" id="GO:0006310">
    <property type="term" value="P:DNA recombination"/>
    <property type="evidence" value="ECO:0007669"/>
    <property type="project" value="UniProtKB-KW"/>
</dbReference>
<dbReference type="HOGENOM" id="CLU_032903_3_2_11"/>
<reference evidence="9 10" key="1">
    <citation type="submission" date="2014-12" db="EMBL/GenBank/DDBJ databases">
        <title>Complete genome sequence of Streptomyces vietnamensis strain GIMV4.0001, a genetic manipulable producer of the benzoisochromanequinone antibiotic granaticin.</title>
        <authorList>
            <person name="Deng M.R."/>
            <person name="Guo J."/>
            <person name="Ma L.Y."/>
            <person name="Feng G.D."/>
            <person name="Mo C.Y."/>
            <person name="Zhu H.H."/>
        </authorList>
    </citation>
    <scope>NUCLEOTIDE SEQUENCE [LARGE SCALE GENOMIC DNA]</scope>
    <source>
        <strain evidence="10">GIMV4.0001</strain>
    </source>
</reference>
<protein>
    <submittedName>
        <fullName evidence="9">Transposase</fullName>
    </submittedName>
</protein>
<evidence type="ECO:0000256" key="1">
    <source>
        <dbReference type="ARBA" id="ARBA00008761"/>
    </source>
</evidence>
<organism evidence="9 10">
    <name type="scientific">Streptomyces vietnamensis</name>
    <dbReference type="NCBI Taxonomy" id="362257"/>
    <lineage>
        <taxon>Bacteria</taxon>
        <taxon>Bacillati</taxon>
        <taxon>Actinomycetota</taxon>
        <taxon>Actinomycetes</taxon>
        <taxon>Kitasatosporales</taxon>
        <taxon>Streptomycetaceae</taxon>
        <taxon>Streptomyces</taxon>
    </lineage>
</organism>
<accession>A0A0B5HZD7</accession>
<dbReference type="KEGG" id="svt:SVTN_16370"/>